<evidence type="ECO:0000256" key="2">
    <source>
        <dbReference type="ARBA" id="ARBA00022448"/>
    </source>
</evidence>
<evidence type="ECO:0000313" key="8">
    <source>
        <dbReference type="EMBL" id="WYJ76850.1"/>
    </source>
</evidence>
<keyword evidence="9" id="KW-1185">Reference proteome</keyword>
<evidence type="ECO:0000256" key="1">
    <source>
        <dbReference type="ARBA" id="ARBA00004651"/>
    </source>
</evidence>
<feature type="transmembrane region" description="Helical" evidence="6">
    <location>
        <begin position="298"/>
        <end position="321"/>
    </location>
</feature>
<dbReference type="Gene3D" id="1.20.1250.20">
    <property type="entry name" value="MFS general substrate transporter like domains"/>
    <property type="match status" value="1"/>
</dbReference>
<proteinExistence type="predicted"/>
<feature type="transmembrane region" description="Helical" evidence="6">
    <location>
        <begin position="211"/>
        <end position="233"/>
    </location>
</feature>
<dbReference type="SUPFAM" id="SSF103473">
    <property type="entry name" value="MFS general substrate transporter"/>
    <property type="match status" value="1"/>
</dbReference>
<dbReference type="Pfam" id="PF07690">
    <property type="entry name" value="MFS_1"/>
    <property type="match status" value="1"/>
</dbReference>
<keyword evidence="3 6" id="KW-0812">Transmembrane</keyword>
<dbReference type="InterPro" id="IPR020846">
    <property type="entry name" value="MFS_dom"/>
</dbReference>
<accession>A0ABZ2SPA9</accession>
<dbReference type="PANTHER" id="PTHR23531">
    <property type="entry name" value="QUINOLENE RESISTANCE PROTEIN NORA"/>
    <property type="match status" value="1"/>
</dbReference>
<reference evidence="8 9" key="1">
    <citation type="submission" date="2021-03" db="EMBL/GenBank/DDBJ databases">
        <authorList>
            <person name="Gilmore M.S."/>
            <person name="Schwartzman J."/>
            <person name="Van Tyne D."/>
            <person name="Martin M."/>
            <person name="Earl A.M."/>
            <person name="Manson A.L."/>
            <person name="Straub T."/>
            <person name="Salamzade R."/>
            <person name="Saavedra J."/>
            <person name="Lebreton F."/>
            <person name="Prichula J."/>
            <person name="Schaufler K."/>
            <person name="Gaca A."/>
            <person name="Sgardioli B."/>
            <person name="Wagenaar J."/>
            <person name="Strong T."/>
        </authorList>
    </citation>
    <scope>NUCLEOTIDE SEQUENCE [LARGE SCALE GENOMIC DNA]</scope>
    <source>
        <strain evidence="8 9">DIV2402</strain>
    </source>
</reference>
<dbReference type="InterPro" id="IPR005829">
    <property type="entry name" value="Sugar_transporter_CS"/>
</dbReference>
<evidence type="ECO:0000256" key="5">
    <source>
        <dbReference type="ARBA" id="ARBA00023136"/>
    </source>
</evidence>
<dbReference type="EMBL" id="CP147251">
    <property type="protein sequence ID" value="WYJ76850.1"/>
    <property type="molecule type" value="Genomic_DNA"/>
</dbReference>
<evidence type="ECO:0000259" key="7">
    <source>
        <dbReference type="PROSITE" id="PS50850"/>
    </source>
</evidence>
<gene>
    <name evidence="8" type="ORF">DOK78_001487</name>
</gene>
<dbReference type="InterPro" id="IPR052714">
    <property type="entry name" value="MFS_Exporter"/>
</dbReference>
<name>A0ABZ2SPA9_9ENTE</name>
<feature type="transmembrane region" description="Helical" evidence="6">
    <location>
        <begin position="79"/>
        <end position="98"/>
    </location>
</feature>
<feature type="transmembrane region" description="Helical" evidence="6">
    <location>
        <begin position="333"/>
        <end position="357"/>
    </location>
</feature>
<feature type="transmembrane region" description="Helical" evidence="6">
    <location>
        <begin position="15"/>
        <end position="40"/>
    </location>
</feature>
<evidence type="ECO:0000256" key="3">
    <source>
        <dbReference type="ARBA" id="ARBA00022692"/>
    </source>
</evidence>
<dbReference type="PANTHER" id="PTHR23531:SF1">
    <property type="entry name" value="QUINOLENE RESISTANCE PROTEIN NORA"/>
    <property type="match status" value="1"/>
</dbReference>
<dbReference type="CDD" id="cd17489">
    <property type="entry name" value="MFS_YfcJ_like"/>
    <property type="match status" value="1"/>
</dbReference>
<feature type="transmembrane region" description="Helical" evidence="6">
    <location>
        <begin position="363"/>
        <end position="381"/>
    </location>
</feature>
<dbReference type="InterPro" id="IPR036259">
    <property type="entry name" value="MFS_trans_sf"/>
</dbReference>
<feature type="transmembrane region" description="Helical" evidence="6">
    <location>
        <begin position="245"/>
        <end position="266"/>
    </location>
</feature>
<dbReference type="InterPro" id="IPR011701">
    <property type="entry name" value="MFS"/>
</dbReference>
<evidence type="ECO:0000256" key="6">
    <source>
        <dbReference type="SAM" id="Phobius"/>
    </source>
</evidence>
<comment type="subcellular location">
    <subcellularLocation>
        <location evidence="1">Cell membrane</location>
        <topology evidence="1">Multi-pass membrane protein</topology>
    </subcellularLocation>
</comment>
<evidence type="ECO:0000256" key="4">
    <source>
        <dbReference type="ARBA" id="ARBA00022989"/>
    </source>
</evidence>
<dbReference type="PROSITE" id="PS00216">
    <property type="entry name" value="SUGAR_TRANSPORT_1"/>
    <property type="match status" value="1"/>
</dbReference>
<keyword evidence="4 6" id="KW-1133">Transmembrane helix</keyword>
<keyword evidence="2" id="KW-0813">Transport</keyword>
<feature type="transmembrane region" description="Helical" evidence="6">
    <location>
        <begin position="273"/>
        <end position="292"/>
    </location>
</feature>
<organism evidence="8 9">
    <name type="scientific">Candidatus Enterococcus lowellii</name>
    <dbReference type="NCBI Taxonomy" id="2230877"/>
    <lineage>
        <taxon>Bacteria</taxon>
        <taxon>Bacillati</taxon>
        <taxon>Bacillota</taxon>
        <taxon>Bacilli</taxon>
        <taxon>Lactobacillales</taxon>
        <taxon>Enterococcaceae</taxon>
        <taxon>Enterococcus</taxon>
    </lineage>
</organism>
<reference evidence="8 9" key="2">
    <citation type="submission" date="2024-03" db="EMBL/GenBank/DDBJ databases">
        <title>The Genome Sequence of Enterococcus sp. DIV2402.</title>
        <authorList>
            <consortium name="The Broad Institute Genomics Platform"/>
            <consortium name="The Broad Institute Microbial Omics Core"/>
            <consortium name="The Broad Institute Genomic Center for Infectious Diseases"/>
            <person name="Earl A."/>
            <person name="Manson A."/>
            <person name="Gilmore M."/>
            <person name="Schwartman J."/>
            <person name="Shea T."/>
            <person name="Abouelleil A."/>
            <person name="Cao P."/>
            <person name="Chapman S."/>
            <person name="Cusick C."/>
            <person name="Young S."/>
            <person name="Neafsey D."/>
            <person name="Nusbaum C."/>
            <person name="Birren B."/>
        </authorList>
    </citation>
    <scope>NUCLEOTIDE SEQUENCE [LARGE SCALE GENOMIC DNA]</scope>
    <source>
        <strain evidence="8 9">DIV2402</strain>
    </source>
</reference>
<evidence type="ECO:0000313" key="9">
    <source>
        <dbReference type="Proteomes" id="UP000664701"/>
    </source>
</evidence>
<keyword evidence="5 6" id="KW-0472">Membrane</keyword>
<dbReference type="PROSITE" id="PS50850">
    <property type="entry name" value="MFS"/>
    <property type="match status" value="1"/>
</dbReference>
<sequence>MEYSQEKVRLWTKDFILLMLITMLAMTAITTQMGTLPLFVSELGGSSAVSGGVVGILGISALFVRFPIGFLLDKYGRRILLITGLFILLIDFTLLNFLQTLLSLFLLRLVQGVGNSIQATASATMTADLIPKEILARGLGYFSIAQSVPSAIGPLIGLTVVENYGFDALFRIALVLTALAFFLSLFVSESLMVTAKKKNELDVGLLKKPEVVIPSIIMFLIFLAQSGVVAFIAQFAIERHISGAGYYFTVMSIVTVLVRLCFPVLLEKINQQFLIMGSISFVTIAFALVAFSNGLVELLLSAILYGIGYANLMPIMNTIVLQSVSEQQRGKATAIFLLSLDVAYGGGAMIWGVVATFVGFSTMYLSCTLCGILAGIVYLFWRNRI</sequence>
<feature type="transmembrane region" description="Helical" evidence="6">
    <location>
        <begin position="168"/>
        <end position="191"/>
    </location>
</feature>
<dbReference type="Proteomes" id="UP000664701">
    <property type="component" value="Chromosome"/>
</dbReference>
<protein>
    <recommendedName>
        <fullName evidence="7">Major facilitator superfamily (MFS) profile domain-containing protein</fullName>
    </recommendedName>
</protein>
<dbReference type="RefSeq" id="WP_207940961.1">
    <property type="nucleotide sequence ID" value="NZ_CP147251.1"/>
</dbReference>
<feature type="domain" description="Major facilitator superfamily (MFS) profile" evidence="7">
    <location>
        <begin position="14"/>
        <end position="385"/>
    </location>
</feature>
<feature type="transmembrane region" description="Helical" evidence="6">
    <location>
        <begin position="52"/>
        <end position="72"/>
    </location>
</feature>